<feature type="non-terminal residue" evidence="1">
    <location>
        <position position="1"/>
    </location>
</feature>
<dbReference type="InParanoid" id="A0A1Y2DUR2"/>
<evidence type="ECO:0000313" key="2">
    <source>
        <dbReference type="Proteomes" id="UP000193689"/>
    </source>
</evidence>
<dbReference type="EMBL" id="MCFJ01000008">
    <property type="protein sequence ID" value="ORY62977.1"/>
    <property type="molecule type" value="Genomic_DNA"/>
</dbReference>
<dbReference type="Proteomes" id="UP000193689">
    <property type="component" value="Unassembled WGS sequence"/>
</dbReference>
<evidence type="ECO:0000313" key="1">
    <source>
        <dbReference type="EMBL" id="ORY62977.1"/>
    </source>
</evidence>
<keyword evidence="2" id="KW-1185">Reference proteome</keyword>
<proteinExistence type="predicted"/>
<sequence length="50" mass="5793">QTTNLDYVIPRTGVYWENTAGDILMMMQLSALERTQDNWYDLIEGNGQRA</sequence>
<name>A0A1Y2DUR2_9PEZI</name>
<accession>A0A1Y2DUR2</accession>
<gene>
    <name evidence="1" type="ORF">BCR38DRAFT_435565</name>
</gene>
<dbReference type="OrthoDB" id="3340390at2759"/>
<dbReference type="InterPro" id="IPR029063">
    <property type="entry name" value="SAM-dependent_MTases_sf"/>
</dbReference>
<protein>
    <submittedName>
        <fullName evidence="1">Uncharacterized protein</fullName>
    </submittedName>
</protein>
<dbReference type="Gene3D" id="3.40.50.150">
    <property type="entry name" value="Vaccinia Virus protein VP39"/>
    <property type="match status" value="1"/>
</dbReference>
<organism evidence="1 2">
    <name type="scientific">Pseudomassariella vexata</name>
    <dbReference type="NCBI Taxonomy" id="1141098"/>
    <lineage>
        <taxon>Eukaryota</taxon>
        <taxon>Fungi</taxon>
        <taxon>Dikarya</taxon>
        <taxon>Ascomycota</taxon>
        <taxon>Pezizomycotina</taxon>
        <taxon>Sordariomycetes</taxon>
        <taxon>Xylariomycetidae</taxon>
        <taxon>Amphisphaeriales</taxon>
        <taxon>Pseudomassariaceae</taxon>
        <taxon>Pseudomassariella</taxon>
    </lineage>
</organism>
<dbReference type="GeneID" id="63776597"/>
<comment type="caution">
    <text evidence="1">The sequence shown here is derived from an EMBL/GenBank/DDBJ whole genome shotgun (WGS) entry which is preliminary data.</text>
</comment>
<dbReference type="RefSeq" id="XP_040714634.1">
    <property type="nucleotide sequence ID" value="XM_040860385.1"/>
</dbReference>
<reference evidence="1 2" key="1">
    <citation type="submission" date="2016-07" db="EMBL/GenBank/DDBJ databases">
        <title>Pervasive Adenine N6-methylation of Active Genes in Fungi.</title>
        <authorList>
            <consortium name="DOE Joint Genome Institute"/>
            <person name="Mondo S.J."/>
            <person name="Dannebaum R.O."/>
            <person name="Kuo R.C."/>
            <person name="Labutti K."/>
            <person name="Haridas S."/>
            <person name="Kuo A."/>
            <person name="Salamov A."/>
            <person name="Ahrendt S.R."/>
            <person name="Lipzen A."/>
            <person name="Sullivan W."/>
            <person name="Andreopoulos W.B."/>
            <person name="Clum A."/>
            <person name="Lindquist E."/>
            <person name="Daum C."/>
            <person name="Ramamoorthy G.K."/>
            <person name="Gryganskyi A."/>
            <person name="Culley D."/>
            <person name="Magnuson J.K."/>
            <person name="James T.Y."/>
            <person name="O'Malley M.A."/>
            <person name="Stajich J.E."/>
            <person name="Spatafora J.W."/>
            <person name="Visel A."/>
            <person name="Grigoriev I.V."/>
        </authorList>
    </citation>
    <scope>NUCLEOTIDE SEQUENCE [LARGE SCALE GENOMIC DNA]</scope>
    <source>
        <strain evidence="1 2">CBS 129021</strain>
    </source>
</reference>
<dbReference type="AlphaFoldDB" id="A0A1Y2DUR2"/>